<evidence type="ECO:0000256" key="4">
    <source>
        <dbReference type="SAM" id="Phobius"/>
    </source>
</evidence>
<keyword evidence="6" id="KW-1185">Reference proteome</keyword>
<keyword evidence="1 4" id="KW-0812">Transmembrane</keyword>
<evidence type="ECO:0000313" key="6">
    <source>
        <dbReference type="Proteomes" id="UP001153076"/>
    </source>
</evidence>
<dbReference type="PANTHER" id="PTHR31218">
    <property type="entry name" value="WAT1-RELATED PROTEIN"/>
    <property type="match status" value="1"/>
</dbReference>
<feature type="transmembrane region" description="Helical" evidence="4">
    <location>
        <begin position="60"/>
        <end position="80"/>
    </location>
</feature>
<evidence type="ECO:0000256" key="3">
    <source>
        <dbReference type="ARBA" id="ARBA00023136"/>
    </source>
</evidence>
<dbReference type="GO" id="GO:0022857">
    <property type="term" value="F:transmembrane transporter activity"/>
    <property type="evidence" value="ECO:0007669"/>
    <property type="project" value="InterPro"/>
</dbReference>
<accession>A0A9Q1JNE4</accession>
<dbReference type="OrthoDB" id="1746609at2759"/>
<feature type="transmembrane region" description="Helical" evidence="4">
    <location>
        <begin position="101"/>
        <end position="123"/>
    </location>
</feature>
<sequence length="180" mass="19341">MNVSSYFIENSKKLTIGLHPSLRMGKIDLRKSSSQAKCLGTIIAISGATVVTLYKGSSILALGGLLLVITAFLSAIGNILQALSTTVIRNTVITWCLRVRWPVYVATYKPLAIVIAMIMGLSFLGDNLYLGSVIGSIAIAAGFYAIIWGQAEEQDIASNIVHDPESTCEQNVPLLKTTDH</sequence>
<dbReference type="EMBL" id="JAKOGI010001363">
    <property type="protein sequence ID" value="KAJ8426020.1"/>
    <property type="molecule type" value="Genomic_DNA"/>
</dbReference>
<feature type="transmembrane region" description="Helical" evidence="4">
    <location>
        <begin position="36"/>
        <end position="54"/>
    </location>
</feature>
<keyword evidence="3 4" id="KW-0472">Membrane</keyword>
<evidence type="ECO:0008006" key="7">
    <source>
        <dbReference type="Google" id="ProtNLM"/>
    </source>
</evidence>
<name>A0A9Q1JNE4_9CARY</name>
<dbReference type="Proteomes" id="UP001153076">
    <property type="component" value="Unassembled WGS sequence"/>
</dbReference>
<reference evidence="5" key="1">
    <citation type="submission" date="2022-04" db="EMBL/GenBank/DDBJ databases">
        <title>Carnegiea gigantea Genome sequencing and assembly v2.</title>
        <authorList>
            <person name="Copetti D."/>
            <person name="Sanderson M.J."/>
            <person name="Burquez A."/>
            <person name="Wojciechowski M.F."/>
        </authorList>
    </citation>
    <scope>NUCLEOTIDE SEQUENCE</scope>
    <source>
        <strain evidence="5">SGP5-SGP5p</strain>
        <tissue evidence="5">Aerial part</tissue>
    </source>
</reference>
<proteinExistence type="predicted"/>
<dbReference type="InterPro" id="IPR030184">
    <property type="entry name" value="WAT1-related"/>
</dbReference>
<dbReference type="AlphaFoldDB" id="A0A9Q1JNE4"/>
<gene>
    <name evidence="5" type="ORF">Cgig2_017102</name>
</gene>
<feature type="transmembrane region" description="Helical" evidence="4">
    <location>
        <begin position="129"/>
        <end position="148"/>
    </location>
</feature>
<comment type="caution">
    <text evidence="5">The sequence shown here is derived from an EMBL/GenBank/DDBJ whole genome shotgun (WGS) entry which is preliminary data.</text>
</comment>
<evidence type="ECO:0000256" key="1">
    <source>
        <dbReference type="ARBA" id="ARBA00022692"/>
    </source>
</evidence>
<keyword evidence="2 4" id="KW-1133">Transmembrane helix</keyword>
<protein>
    <recommendedName>
        <fullName evidence="7">WAT1-related protein</fullName>
    </recommendedName>
</protein>
<evidence type="ECO:0000256" key="2">
    <source>
        <dbReference type="ARBA" id="ARBA00022989"/>
    </source>
</evidence>
<evidence type="ECO:0000313" key="5">
    <source>
        <dbReference type="EMBL" id="KAJ8426020.1"/>
    </source>
</evidence>
<organism evidence="5 6">
    <name type="scientific">Carnegiea gigantea</name>
    <dbReference type="NCBI Taxonomy" id="171969"/>
    <lineage>
        <taxon>Eukaryota</taxon>
        <taxon>Viridiplantae</taxon>
        <taxon>Streptophyta</taxon>
        <taxon>Embryophyta</taxon>
        <taxon>Tracheophyta</taxon>
        <taxon>Spermatophyta</taxon>
        <taxon>Magnoliopsida</taxon>
        <taxon>eudicotyledons</taxon>
        <taxon>Gunneridae</taxon>
        <taxon>Pentapetalae</taxon>
        <taxon>Caryophyllales</taxon>
        <taxon>Cactineae</taxon>
        <taxon>Cactaceae</taxon>
        <taxon>Cactoideae</taxon>
        <taxon>Echinocereeae</taxon>
        <taxon>Carnegiea</taxon>
    </lineage>
</organism>
<dbReference type="GO" id="GO:0016020">
    <property type="term" value="C:membrane"/>
    <property type="evidence" value="ECO:0007669"/>
    <property type="project" value="InterPro"/>
</dbReference>